<reference evidence="3" key="1">
    <citation type="submission" date="2025-08" db="UniProtKB">
        <authorList>
            <consortium name="RefSeq"/>
        </authorList>
    </citation>
    <scope>IDENTIFICATION</scope>
</reference>
<organism evidence="2 3">
    <name type="scientific">Hydra vulgaris</name>
    <name type="common">Hydra</name>
    <name type="synonym">Hydra attenuata</name>
    <dbReference type="NCBI Taxonomy" id="6087"/>
    <lineage>
        <taxon>Eukaryota</taxon>
        <taxon>Metazoa</taxon>
        <taxon>Cnidaria</taxon>
        <taxon>Hydrozoa</taxon>
        <taxon>Hydroidolina</taxon>
        <taxon>Anthoathecata</taxon>
        <taxon>Aplanulata</taxon>
        <taxon>Hydridae</taxon>
        <taxon>Hydra</taxon>
    </lineage>
</organism>
<dbReference type="GeneID" id="136082086"/>
<accession>A0ABM4C587</accession>
<dbReference type="PANTHER" id="PTHR37984">
    <property type="entry name" value="PROTEIN CBG26694"/>
    <property type="match status" value="1"/>
</dbReference>
<proteinExistence type="predicted"/>
<dbReference type="InterPro" id="IPR050951">
    <property type="entry name" value="Retrovirus_Pol_polyprotein"/>
</dbReference>
<evidence type="ECO:0000313" key="2">
    <source>
        <dbReference type="Proteomes" id="UP001652625"/>
    </source>
</evidence>
<sequence length="249" mass="28417">MNREEQPNIVKEVHEGLGTSEKAAALASHLGINAVRKQISLRYFLAFNCEGYHKQINQSSRCQKTFNRNLKVSLALKPVKMEQQVMKQVGVDLIQVPESNGFKFVIVLIDYFSKWTEIKPLSNKTAVSVAPILYKVICRHGYFKIQINNQGREFVKSVSIALRDMIGTQQHVTSAYHLQANALEMKRGIEEKAMNSIVCLQKKQKNDYDRKHATASKDCVGQKVLLRNLLRNDRKGAKMNFSWLGPYAY</sequence>
<dbReference type="PANTHER" id="PTHR37984:SF5">
    <property type="entry name" value="PROTEIN NYNRIN-LIKE"/>
    <property type="match status" value="1"/>
</dbReference>
<dbReference type="PROSITE" id="PS50994">
    <property type="entry name" value="INTEGRASE"/>
    <property type="match status" value="1"/>
</dbReference>
<keyword evidence="2" id="KW-1185">Reference proteome</keyword>
<name>A0ABM4C587_HYDVU</name>
<gene>
    <name evidence="3" type="primary">LOC136082086</name>
</gene>
<dbReference type="InterPro" id="IPR001584">
    <property type="entry name" value="Integrase_cat-core"/>
</dbReference>
<dbReference type="Gene3D" id="3.30.420.10">
    <property type="entry name" value="Ribonuclease H-like superfamily/Ribonuclease H"/>
    <property type="match status" value="1"/>
</dbReference>
<evidence type="ECO:0000313" key="3">
    <source>
        <dbReference type="RefSeq" id="XP_065656736.1"/>
    </source>
</evidence>
<dbReference type="SUPFAM" id="SSF53098">
    <property type="entry name" value="Ribonuclease H-like"/>
    <property type="match status" value="1"/>
</dbReference>
<dbReference type="RefSeq" id="XP_065656736.1">
    <property type="nucleotide sequence ID" value="XM_065800664.1"/>
</dbReference>
<feature type="domain" description="Integrase catalytic" evidence="1">
    <location>
        <begin position="74"/>
        <end position="249"/>
    </location>
</feature>
<dbReference type="InterPro" id="IPR012337">
    <property type="entry name" value="RNaseH-like_sf"/>
</dbReference>
<protein>
    <submittedName>
        <fullName evidence="3">Uncharacterized protein LOC136082086</fullName>
    </submittedName>
</protein>
<dbReference type="InterPro" id="IPR036397">
    <property type="entry name" value="RNaseH_sf"/>
</dbReference>
<dbReference type="Proteomes" id="UP001652625">
    <property type="component" value="Chromosome 06"/>
</dbReference>
<evidence type="ECO:0000259" key="1">
    <source>
        <dbReference type="PROSITE" id="PS50994"/>
    </source>
</evidence>